<keyword evidence="1" id="KW-0732">Signal</keyword>
<dbReference type="PANTHER" id="PTHR45739">
    <property type="entry name" value="MATRIX PROTEIN, PUTATIVE-RELATED"/>
    <property type="match status" value="1"/>
</dbReference>
<dbReference type="STRING" id="1045558.SAMN05216175_107121"/>
<dbReference type="InterPro" id="IPR040853">
    <property type="entry name" value="RapA2_cadherin-like"/>
</dbReference>
<evidence type="ECO:0000313" key="7">
    <source>
        <dbReference type="Proteomes" id="UP000198623"/>
    </source>
</evidence>
<dbReference type="InterPro" id="IPR002126">
    <property type="entry name" value="Cadherin-like_dom"/>
</dbReference>
<dbReference type="Pfam" id="PF16184">
    <property type="entry name" value="Cadherin_3"/>
    <property type="match status" value="4"/>
</dbReference>
<dbReference type="Pfam" id="PF14252">
    <property type="entry name" value="DUF4347"/>
    <property type="match status" value="1"/>
</dbReference>
<evidence type="ECO:0000259" key="5">
    <source>
        <dbReference type="PROSITE" id="PS50268"/>
    </source>
</evidence>
<dbReference type="Pfam" id="PF17963">
    <property type="entry name" value="Big_9"/>
    <property type="match status" value="1"/>
</dbReference>
<evidence type="ECO:0000313" key="6">
    <source>
        <dbReference type="EMBL" id="SFG48034.1"/>
    </source>
</evidence>
<protein>
    <submittedName>
        <fullName evidence="6">VCBS repeat-containing protein</fullName>
    </submittedName>
</protein>
<gene>
    <name evidence="6" type="ORF">SAMN05216175_107121</name>
</gene>
<dbReference type="GO" id="GO:0016020">
    <property type="term" value="C:membrane"/>
    <property type="evidence" value="ECO:0007669"/>
    <property type="project" value="InterPro"/>
</dbReference>
<dbReference type="GO" id="GO:0009653">
    <property type="term" value="P:anatomical structure morphogenesis"/>
    <property type="evidence" value="ECO:0007669"/>
    <property type="project" value="TreeGrafter"/>
</dbReference>
<dbReference type="NCBIfam" id="TIGR01965">
    <property type="entry name" value="VCBS_repeat"/>
    <property type="match status" value="4"/>
</dbReference>
<proteinExistence type="predicted"/>
<sequence>MNHVYRVIWNHTKNVWQAVSEMATGHGKVSSQSRREKRIKSAETTTPVALFCRRSSALLALEPRIMFDAAGVATAADLLVDTDSQPVAVAEPVVVNEALIQALNEIEQPFAATQVQDENNLLGAIGNEPGRVEIVFVDASIEQYQTLIDSVAEGVEVVVLDGNGDGLQQIASYLQGRSDIDAIHILSHGGVGENTIGTAVLNADSLSTYSDILSQIGSSLTQQGDILLYGCRVGAAEGQLFVDELARVTGADVAASEDLTGSAALGGDWLLEYQTGSIESVNTLDTQALASFEGTLADPVITLPAAPTINEDASYAFSGFSATYDGSESNFEAQVTVTNAESGNIVDGGYSGPTVLSQGSLDAVNTFLNGLSFEDAADFNGTANLSITINVYSGSYAGTPVSSTSQAFDITIASVNDAPTGADNSITMDEDISHTFTAAEFGFTDANDAPADSFFAVIITSLPLNGSLTNDGLAVTLGQSVSVEDIDNNKLIFAPAANANGSGYGNFTFQVKDDGGLGNSGVDTDPSAQVMSINVTALNDAPTTVDAAIAVDKNASQTFSLVAEDNDGAADITLYQIVNIDVLNGTLTKNGGGILAAGDTLTLAEATDMTYTPSENYSEAASFTFRAIDAAGGVGGTSNDSSVEITINPVNIAPVLVVPGAQAVTEDASLVLSGITLADQDAGSADVQLTLSADNGNIMFNSISGLSIFAGNNNSHSVTVQGTLANINAALGSANLSYTPDADYPDGDDAADDTITLLVDDLGNTGGAAKTDSEVIIVTVNPTPDAPVTSVASLPAVNEDTVDPAGATVASIMSGKFTDADANTLAGIAISANPDNSGKGEWQYSVDNGASWQVVGAVTSSAALLLDVDALLRFVPEADWNGIPESLTIHAIDNSGNNGDNVSRTYSRNGSPQTTDVASGTTDIDASGVALSTSITAVDDASVMVTDVQTVLEDNNASGNVLTNDSDIDNTLTVISFQVAGDGATYSVGDTATIDAKGSLLLEANGNYTFTPVADWSGSVPLVTYTLNTGSTSTLAIGVSSVNDVPLLYVPGDTPPSAALLVANVPLIGGSLTFSSAQITVLDPDNTDKQLVFKLESLPTNGELTLNGFDVAVGTVFNYANLGQLVYTHDNSQTVADSFSVSLRDGAGGVVAATVVNLTIGTENRAPTSIGNLTFSIYEDPLTSSGGNEGWAISEHPDYEFSDPDRGARVGGIAIVSNPLNGAQGVWQYSTGDAVWSDIGSVNDTGSALLVSASTLVRFVPVADYNGTPTPLTIRVLDNTYSGDLSTSNAGGETRTFVDTAARGGSTAVSDSTNTLGVNVIAVDDDPTLVNNGGTLDADSAANLSLGASDSPTLVITDSMLRIDDIDSPDSDLTYTLVSQPADGYMARYQGGEWTQLLNGANFTQADISAESVRYILTSDPTTVSSDSFTFTVTDGDTRVKPTERPGGIYADESSPLTSLTFTVTIDNDDSTPLSVPDSSYSPPTTAGGANAAPTATAGTLTLSEGDASVVITSTVLSATDSDTLAAELTYSLVSLPTSGILRLNGSALTTNSTFTQDDVDNSRVTFSHYGKEDFTDQFDFFVTDGNNVTSVKTALIDVAPVNDQPIIDAVNSVKILEGGAIVLQGGTLQGDVNRLPEAAVVGSRDYDGGGDKSVGLAAVNILTYTVSVLPAHGEVRLEKDGQTYAADTPSTYDVMAVDSVITATKLNAGKLYYVNDGEEYTADSMTFTVNDNSGAANNTASVVLAISIIPVNDDPLVAVNTGFVGGGSLYEGQTKVLTVTDLLGTDSDNADDEIQFRITGNVSYGLLFRGSEQLGVGSAFTVAQLRAGDISYQHDGLESSGDQFDFALSDGGGGNEPAGTFSIDILPVNDTPTINLPEARTAAEQQALPISGISIADPDSVGTDLAVNNAFGPLSVTLTASNGTLNLTASGGATITNNGTASVTVSDTLGDLNATLASLIYNGNTNFVGADSIQVLVNDGGISGADPDSAEVIAAIPGSSGDGSDATNETASATLSITVQAVNDAPVNTLPDPQALDEDTSLTFSSGNSNAITVTDAVDTDAGGTDLLSTTVSVAFGTLLSVTGGGASITSNATASVTISGTAAQVNAALNGLIYTPDANYNGTDTLSVLTSDLGNSGIGGTLTDTDAIAITVNAVNDAPVATGTTLAAVDEDSVDPAGVTVATLFGDNYSDVTDTISGGSGATALAGIAIIANGEDGSNGHWQYSAGSGWVDIPTDGSLSDTAALVLSNTDLIRFKPDVADYNGIPASLTVRQSDGTAFTSGNSLNISAGIGGSGGWSNAVTLQTSVTAINDAPVLTITTPSFSATENITADLSAAGFGLVDVEAARDEGSGADQGNVQVTLTNDAGVMQVSAFGSAVITGNNSGNVIISGSLTDVNGALDTLKYTPGDNPDTTETITVVLSDLGNNGTGTTTAKTVSSDITVTVTQANDAPTATGSATLAAVNEDAGGVATIPNSASYVSPTGATVSSLFSDNFSDPDTKGSNFTLAGIGIVANAEDGSNGHWEYFTDGGSTWEAIPTAGLSNSSALVLAAADLIRFNPDAANYNGTPNSLTVHLSDGFGFVAGSAKDISAAIIDDASGWSSATVTLGTTVNAVNDAPLISNLDGDSIAFVEAVGVNVAGTAVFIDNATAASLGDIELTLRAETSFNGATLTVQQQGGADATDFFVIQVGVNDVSISGGFTEPSGLKVFNNGSSVKHLNMGVATLTNNSVDGTLQLTFNANATQDAVDAILHNLAYSNDNDLLVAGTKVVDIVFNDGNEQSSNQQGSGGALSTTATVTITLAPSNDAPILDADYTIVTTEAAAEVVKSLSEMLSLTDPDAVAGYTFAGVALAAYNDQGLGAWWVDLDGGNDNWVELSTLTPNAAAISASNALLLSASAQVKFVTTNDDVNTNGATQPGLTVYGVESAIPAGASETPVLPAFSATGALTAYDTDADTVESRVSDVSRTISVQIDARNDVPTLSATPFTSTVVESSMVGVGTSPQTLLSAVTISDPDLATTATLDSNVFGEGSITVSLDSRMAGDKFTLSGGLAVAQGVASTSGADVSSGDYVIQLTNSATLAQVTTILEAISYEHSSDNPPSGARSYSVTLNDADNLDVDADTAGGATALTVTLTGGSVEVIGVNDPATLTATASDPTYTENAVATLLFSAANVDTIQPDQTLLEFQLTISGLVDGAAEKFTIDGTEVDLVTAGAAPTTTNNGSVTVTLVGDTATLVYSHTGLTEAQSNTLINTLAYRHTSEDPVAGDRVVTLTSVKDNGGDEDTRTLAIASTVTVVPQQDKPVMSAGGTLAYTENGVAALIDATVSVDADVDDTQMASATVTIGNFVSGDILTVGNPGGLTVNYNAGTGELTLSGTASLADYTTALSSVTFNSSSEDPTADNSKNSRTLSWTVTDANSDGAGAATSDAVTSTINLTAQSDVPLVTGLGAVSYSENDPAVAIGASLILTDPDDTQLTGATVSISGDYLAGDTLNFTSQNGISIVSNASGVLTLTGTTTLANYQAALRSVTFSTASDDPTRASATRTLSWQVTDANSDAAGAASSIAVTNTLTITPLTDNPVVAVVGSQLTYNEGDVAQTVDGTLSLSDADDTHLSGATVQIGSGRLASDVLAVAGTAIGNVVGGTSITLTSYDAAAGLLTLSGSDTLANYEAVLRTVTFVNTSDDPTNNTSSASRTITFSVTDADSDGTGAGSGSDNRGVTIVPTQDAPVLSGGSQTLAYTEQAAAAVIDSTVSVSLDADDTQMSGATVVISAGYTGGDVLSFLAQNGISGSYSAGTLTLSGDATLAEYSTALQSVKFNSTSDDPTTISANRTITWQVTDANSDDAGAAVSNTVSSAITITAVNDAPTLSATPLNPSFIEANGEGIQAVSVKVFSGANASSVESGQLITGMTFTVAGLLDGVNESILVDGSTVTLESDSAATTATNGMSYTITLNGSGDTATVVLAHAGVAVVNVNSLINSISYQNTRVDYPTTGDRVFTLTQIKDDGGITDAGVNTASVAIVSTVSVAPVNDLPRITLTGGDSDMAALTETSAGLDASGTLTLDDVDLDQTVAMSILSVTKSGTTMGLVPDDAALKAMMSITGELTNVQITDALSWSFDSASESFDYLAAGEVLTLTYTLRATDSAGGTGDKTVTVTITGSNDAPTLATITTATIAEVDQSTSTTDANLSGTLVGADVDGETLSYGIDTGIKSGSTITKVGTYGTLTLDSGSGAYSYVKNDAAIEALDDGESGSDTFTLSVTDADGALVTQTLTVNVSGADDAPTLAAITTATIAEVDQSASTTDANLSGTLVGADVDDETLSYGIITGSVSGSSITKVGTYGTLTLDSGSGAYSYIRNDAAIEALDDGESGSDTFALSVTDADGALVTQTLTVNVSGADDAPTLAAITTATIAEIDQTNTTRDRNLNGTLVGEDVDVEPLTFGLDGGTDNTDGTYSKPGTYGTLTLTTATGAYRYVKNDAAIEALDDGEIGSDTFTLSVSDADGPLVTQTFTVNVSGIYDASNLIMDSNAAQVLPPNSLYSPPTLGEPSADISKNTLGIHIDSIDRLSKTLSALNRSDTDIRPAQLLLPDGEYTGVTLSAVYNPSDYLVSISESFTYTLPEGIFAHSDTSASISLEATLSDGSALPGWLSFDPDTGVFTGIPTPEYQGRVLLVVVTAKDSAGLNAQVTFRLKVRLDQDEPATQVSDKPDINDEMDLSSPDAVHGDAAEPSGEQVVRGKQGLSAQLLAARELSVLDQLSDALEAVFALNESR</sequence>
<dbReference type="PROSITE" id="PS50268">
    <property type="entry name" value="CADHERIN_2"/>
    <property type="match status" value="1"/>
</dbReference>
<keyword evidence="2" id="KW-0677">Repeat</keyword>
<accession>A0A1I2S559</accession>
<name>A0A1I2S559_9GAMM</name>
<reference evidence="7" key="1">
    <citation type="submission" date="2016-10" db="EMBL/GenBank/DDBJ databases">
        <authorList>
            <person name="Varghese N."/>
            <person name="Submissions S."/>
        </authorList>
    </citation>
    <scope>NUCLEOTIDE SEQUENCE [LARGE SCALE GENOMIC DNA]</scope>
    <source>
        <strain evidence="7">CGMCC 1.10971</strain>
    </source>
</reference>
<dbReference type="PANTHER" id="PTHR45739:SF8">
    <property type="entry name" value="FRAS1-RELATED EXTRACELLULAR MATRIX PROTEIN 1"/>
    <property type="match status" value="1"/>
</dbReference>
<dbReference type="InterPro" id="IPR039005">
    <property type="entry name" value="CSPG_rpt"/>
</dbReference>
<evidence type="ECO:0000256" key="3">
    <source>
        <dbReference type="ARBA" id="ARBA00023180"/>
    </source>
</evidence>
<keyword evidence="7" id="KW-1185">Reference proteome</keyword>
<dbReference type="GO" id="GO:0005509">
    <property type="term" value="F:calcium ion binding"/>
    <property type="evidence" value="ECO:0007669"/>
    <property type="project" value="InterPro"/>
</dbReference>
<dbReference type="OrthoDB" id="6089850at2"/>
<dbReference type="Proteomes" id="UP000198623">
    <property type="component" value="Unassembled WGS sequence"/>
</dbReference>
<dbReference type="SMART" id="SM00736">
    <property type="entry name" value="CADG"/>
    <property type="match status" value="1"/>
</dbReference>
<dbReference type="Gene3D" id="2.60.40.1200">
    <property type="match status" value="1"/>
</dbReference>
<dbReference type="GO" id="GO:0007156">
    <property type="term" value="P:homophilic cell adhesion via plasma membrane adhesion molecules"/>
    <property type="evidence" value="ECO:0007669"/>
    <property type="project" value="InterPro"/>
</dbReference>
<dbReference type="InterPro" id="IPR010221">
    <property type="entry name" value="VCBS_dom"/>
</dbReference>
<dbReference type="InterPro" id="IPR015919">
    <property type="entry name" value="Cadherin-like_sf"/>
</dbReference>
<evidence type="ECO:0000256" key="1">
    <source>
        <dbReference type="ARBA" id="ARBA00022729"/>
    </source>
</evidence>
<dbReference type="InterPro" id="IPR013783">
    <property type="entry name" value="Ig-like_fold"/>
</dbReference>
<evidence type="ECO:0000256" key="4">
    <source>
        <dbReference type="SAM" id="MobiDB-lite"/>
    </source>
</evidence>
<dbReference type="InterPro" id="IPR025592">
    <property type="entry name" value="DUF4347"/>
</dbReference>
<organism evidence="6 7">
    <name type="scientific">Neptunomonas qingdaonensis</name>
    <dbReference type="NCBI Taxonomy" id="1045558"/>
    <lineage>
        <taxon>Bacteria</taxon>
        <taxon>Pseudomonadati</taxon>
        <taxon>Pseudomonadota</taxon>
        <taxon>Gammaproteobacteria</taxon>
        <taxon>Oceanospirillales</taxon>
        <taxon>Oceanospirillaceae</taxon>
        <taxon>Neptunomonas</taxon>
    </lineage>
</organism>
<feature type="region of interest" description="Disordered" evidence="4">
    <location>
        <begin position="1468"/>
        <end position="1493"/>
    </location>
</feature>
<dbReference type="SUPFAM" id="SSF49313">
    <property type="entry name" value="Cadherin-like"/>
    <property type="match status" value="1"/>
</dbReference>
<dbReference type="InterPro" id="IPR006644">
    <property type="entry name" value="Cadg"/>
</dbReference>
<dbReference type="Pfam" id="PF13018">
    <property type="entry name" value="ESPR"/>
    <property type="match status" value="1"/>
</dbReference>
<dbReference type="Gene3D" id="2.60.40.10">
    <property type="entry name" value="Immunoglobulins"/>
    <property type="match status" value="1"/>
</dbReference>
<dbReference type="Pfam" id="PF17803">
    <property type="entry name" value="Cadherin_4"/>
    <property type="match status" value="2"/>
</dbReference>
<evidence type="ECO:0000256" key="2">
    <source>
        <dbReference type="ARBA" id="ARBA00022737"/>
    </source>
</evidence>
<dbReference type="InterPro" id="IPR024973">
    <property type="entry name" value="ESPR"/>
</dbReference>
<feature type="compositionally biased region" description="Low complexity" evidence="4">
    <location>
        <begin position="1483"/>
        <end position="1493"/>
    </location>
</feature>
<feature type="domain" description="Cadherin" evidence="5">
    <location>
        <begin position="1495"/>
        <end position="1608"/>
    </location>
</feature>
<dbReference type="PROSITE" id="PS51854">
    <property type="entry name" value="CSPG"/>
    <property type="match status" value="3"/>
</dbReference>
<dbReference type="InterPro" id="IPR051561">
    <property type="entry name" value="FRAS1_ECM"/>
</dbReference>
<feature type="compositionally biased region" description="Polar residues" evidence="4">
    <location>
        <begin position="1468"/>
        <end position="1482"/>
    </location>
</feature>
<keyword evidence="3" id="KW-0325">Glycoprotein</keyword>
<dbReference type="EMBL" id="FOOU01000007">
    <property type="protein sequence ID" value="SFG48034.1"/>
    <property type="molecule type" value="Genomic_DNA"/>
</dbReference>
<dbReference type="RefSeq" id="WP_090728329.1">
    <property type="nucleotide sequence ID" value="NZ_FOOU01000007.1"/>
</dbReference>